<feature type="domain" description="Amidohydrolase-related" evidence="10">
    <location>
        <begin position="107"/>
        <end position="240"/>
    </location>
</feature>
<dbReference type="GO" id="GO:0004151">
    <property type="term" value="F:dihydroorotase activity"/>
    <property type="evidence" value="ECO:0007669"/>
    <property type="project" value="UniProtKB-UniRule"/>
</dbReference>
<dbReference type="OrthoDB" id="9808095at2"/>
<evidence type="ECO:0000256" key="1">
    <source>
        <dbReference type="ARBA" id="ARBA00002368"/>
    </source>
</evidence>
<feature type="binding site" description="via carbamate group" evidence="9">
    <location>
        <position position="95"/>
    </location>
    <ligand>
        <name>Zn(2+)</name>
        <dbReference type="ChEBI" id="CHEBI:29105"/>
        <label>1</label>
    </ligand>
</feature>
<feature type="modified residue" description="N6-carboxylysine" evidence="9">
    <location>
        <position position="95"/>
    </location>
</feature>
<comment type="pathway">
    <text evidence="2 9">Pyrimidine metabolism; UMP biosynthesis via de novo pathway; (S)-dihydroorotate from bicarbonate: step 3/3.</text>
</comment>
<evidence type="ECO:0000313" key="14">
    <source>
        <dbReference type="Proteomes" id="UP000509742"/>
    </source>
</evidence>
<feature type="binding site" description="via carbamate group" evidence="9">
    <location>
        <position position="95"/>
    </location>
    <ligand>
        <name>Zn(2+)</name>
        <dbReference type="ChEBI" id="CHEBI:29105"/>
        <label>2</label>
    </ligand>
</feature>
<dbReference type="InterPro" id="IPR006680">
    <property type="entry name" value="Amidohydro-rel"/>
</dbReference>
<dbReference type="HAMAP" id="MF_00219">
    <property type="entry name" value="PyrC_classII"/>
    <property type="match status" value="1"/>
</dbReference>
<dbReference type="Gene3D" id="3.20.20.140">
    <property type="entry name" value="Metal-dependent hydrolases"/>
    <property type="match status" value="1"/>
</dbReference>
<feature type="binding site" evidence="9">
    <location>
        <position position="168"/>
    </location>
    <ligand>
        <name>Zn(2+)</name>
        <dbReference type="ChEBI" id="CHEBI:29105"/>
        <label>2</label>
    </ligand>
</feature>
<comment type="caution">
    <text evidence="9">Lacks conserved residue(s) required for the propagation of feature annotation.</text>
</comment>
<feature type="active site" evidence="9">
    <location>
        <position position="240"/>
    </location>
</feature>
<dbReference type="AlphaFoldDB" id="A0A6J4CZZ1"/>
<reference evidence="11 14" key="2">
    <citation type="submission" date="2020-04" db="EMBL/GenBank/DDBJ databases">
        <title>Genomic analysis of gastric non-Helicobacter pylori Helicobacters isolated in Japan.</title>
        <authorList>
            <person name="Suzuki M."/>
            <person name="Rimbara E."/>
        </authorList>
    </citation>
    <scope>NUCLEOTIDE SEQUENCE [LARGE SCALE GENOMIC DNA]</scope>
    <source>
        <strain evidence="11 14">NHP19-0020</strain>
    </source>
</reference>
<sequence length="339" mass="37837">MDKITLQDPLDMHLHLREGALLKAILPFSARPFSTAVVMPNLTIPITTTKQALDYKAEIESLSAHFKPLVALYLHEKLSSQELEQAKAAGLFLLKLYPKNATTNSDQGVDNILSPQMLKILEIAQNLGFILCIHAEDHGFVLDREYNFHPILTTLAQEFPRLKIIIEHISDTRSISLLERYPNLYATLTLHHIALNLDHLAGGALNPHLFCKPLLKTPKDQQALLNLALNAHPKVAFGSDSAPHLIAYKHTHTCSAGIFSAPLLLSALCSLFEKHNALDKLQSFISQNAMRIYALKDIPHKTITLIKKPPNPPKLPDGLYMPQIFPLHWSVDAICSHLL</sequence>
<evidence type="ECO:0000256" key="8">
    <source>
        <dbReference type="ARBA" id="ARBA00022975"/>
    </source>
</evidence>
<evidence type="ECO:0000313" key="11">
    <source>
        <dbReference type="EMBL" id="BCD46069.1"/>
    </source>
</evidence>
<evidence type="ECO:0000313" key="12">
    <source>
        <dbReference type="EMBL" id="BCD70070.1"/>
    </source>
</evidence>
<dbReference type="InterPro" id="IPR032466">
    <property type="entry name" value="Metal_Hydrolase"/>
</dbReference>
<dbReference type="GO" id="GO:0008270">
    <property type="term" value="F:zinc ion binding"/>
    <property type="evidence" value="ECO:0007669"/>
    <property type="project" value="UniProtKB-UniRule"/>
</dbReference>
<keyword evidence="6 9" id="KW-0378">Hydrolase</keyword>
<organism evidence="12 13">
    <name type="scientific">Helicobacter suis</name>
    <dbReference type="NCBI Taxonomy" id="104628"/>
    <lineage>
        <taxon>Bacteria</taxon>
        <taxon>Pseudomonadati</taxon>
        <taxon>Campylobacterota</taxon>
        <taxon>Epsilonproteobacteria</taxon>
        <taxon>Campylobacterales</taxon>
        <taxon>Helicobacteraceae</taxon>
        <taxon>Helicobacter</taxon>
    </lineage>
</organism>
<evidence type="ECO:0000313" key="13">
    <source>
        <dbReference type="Proteomes" id="UP000317935"/>
    </source>
</evidence>
<dbReference type="PROSITE" id="PS00482">
    <property type="entry name" value="DIHYDROOROTASE_1"/>
    <property type="match status" value="1"/>
</dbReference>
<feature type="binding site" evidence="9">
    <location>
        <position position="13"/>
    </location>
    <ligand>
        <name>Zn(2+)</name>
        <dbReference type="ChEBI" id="CHEBI:29105"/>
        <label>1</label>
    </ligand>
</feature>
<dbReference type="GeneID" id="56928564"/>
<dbReference type="NCBIfam" id="TIGR00856">
    <property type="entry name" value="pyrC_dimer"/>
    <property type="match status" value="1"/>
</dbReference>
<dbReference type="EMBL" id="AP023036">
    <property type="protein sequence ID" value="BCD46069.1"/>
    <property type="molecule type" value="Genomic_DNA"/>
</dbReference>
<evidence type="ECO:0000256" key="2">
    <source>
        <dbReference type="ARBA" id="ARBA00004880"/>
    </source>
</evidence>
<dbReference type="EMBL" id="AP019774">
    <property type="protein sequence ID" value="BCD70070.1"/>
    <property type="molecule type" value="Genomic_DNA"/>
</dbReference>
<proteinExistence type="inferred from homology"/>
<dbReference type="InterPro" id="IPR004721">
    <property type="entry name" value="DHOdimr"/>
</dbReference>
<dbReference type="InterPro" id="IPR002195">
    <property type="entry name" value="Dihydroorotase_CS"/>
</dbReference>
<dbReference type="PANTHER" id="PTHR43137">
    <property type="entry name" value="DIHYDROOROTASE"/>
    <property type="match status" value="1"/>
</dbReference>
<dbReference type="SUPFAM" id="SSF51556">
    <property type="entry name" value="Metallo-dependent hydrolases"/>
    <property type="match status" value="1"/>
</dbReference>
<comment type="subunit">
    <text evidence="9">Homodimer.</text>
</comment>
<evidence type="ECO:0000256" key="7">
    <source>
        <dbReference type="ARBA" id="ARBA00022833"/>
    </source>
</evidence>
<keyword evidence="7 9" id="KW-0862">Zinc</keyword>
<reference evidence="12 13" key="1">
    <citation type="submission" date="2019-06" db="EMBL/GenBank/DDBJ databases">
        <title>Complete genome sequence of Helicobacter suis SNTW101c.</title>
        <authorList>
            <person name="Rimbara E."/>
            <person name="Suzuki M."/>
            <person name="Matsui H."/>
            <person name="Nakamura M."/>
            <person name="Mori S."/>
            <person name="Shibayama K."/>
        </authorList>
    </citation>
    <scope>NUCLEOTIDE SEQUENCE [LARGE SCALE GENOMIC DNA]</scope>
    <source>
        <strain evidence="12 13">SNTW101c</strain>
    </source>
</reference>
<comment type="catalytic activity">
    <reaction evidence="9">
        <text>(S)-dihydroorotate + H2O = N-carbamoyl-L-aspartate + H(+)</text>
        <dbReference type="Rhea" id="RHEA:24296"/>
        <dbReference type="ChEBI" id="CHEBI:15377"/>
        <dbReference type="ChEBI" id="CHEBI:15378"/>
        <dbReference type="ChEBI" id="CHEBI:30864"/>
        <dbReference type="ChEBI" id="CHEBI:32814"/>
        <dbReference type="EC" id="3.5.2.3"/>
    </reaction>
</comment>
<dbReference type="GO" id="GO:0005829">
    <property type="term" value="C:cytosol"/>
    <property type="evidence" value="ECO:0007669"/>
    <property type="project" value="TreeGrafter"/>
</dbReference>
<keyword evidence="5 9" id="KW-0479">Metal-binding</keyword>
<feature type="binding site" evidence="9">
    <location>
        <position position="244"/>
    </location>
    <ligand>
        <name>substrate</name>
    </ligand>
</feature>
<dbReference type="EC" id="3.5.2.3" evidence="4 9"/>
<evidence type="ECO:0000259" key="10">
    <source>
        <dbReference type="Pfam" id="PF04909"/>
    </source>
</evidence>
<feature type="binding site" evidence="9">
    <location>
        <position position="256"/>
    </location>
    <ligand>
        <name>substrate</name>
    </ligand>
</feature>
<feature type="binding site" evidence="9">
    <location>
        <position position="134"/>
    </location>
    <ligand>
        <name>Zn(2+)</name>
        <dbReference type="ChEBI" id="CHEBI:29105"/>
        <label>2</label>
    </ligand>
</feature>
<dbReference type="Proteomes" id="UP000509742">
    <property type="component" value="Chromosome"/>
</dbReference>
<dbReference type="PIRSF" id="PIRSF001237">
    <property type="entry name" value="DHOdimr"/>
    <property type="match status" value="1"/>
</dbReference>
<dbReference type="PROSITE" id="PS00483">
    <property type="entry name" value="DIHYDROOROTASE_2"/>
    <property type="match status" value="1"/>
</dbReference>
<dbReference type="PANTHER" id="PTHR43137:SF1">
    <property type="entry name" value="DIHYDROOROTASE"/>
    <property type="match status" value="1"/>
</dbReference>
<accession>A0A6J4CZZ1</accession>
<feature type="binding site" evidence="9">
    <location>
        <position position="41"/>
    </location>
    <ligand>
        <name>substrate</name>
    </ligand>
</feature>
<dbReference type="UniPathway" id="UPA00070">
    <property type="reaction ID" value="UER00117"/>
</dbReference>
<comment type="cofactor">
    <cofactor evidence="9">
        <name>Zn(2+)</name>
        <dbReference type="ChEBI" id="CHEBI:29105"/>
    </cofactor>
    <text evidence="9">Binds 2 Zn(2+) ions per subunit.</text>
</comment>
<evidence type="ECO:0000256" key="3">
    <source>
        <dbReference type="ARBA" id="ARBA00005631"/>
    </source>
</evidence>
<gene>
    <name evidence="9 12" type="primary">pyrC</name>
    <name evidence="11" type="ORF">NHP190020_11080</name>
    <name evidence="12" type="ORF">SNTW_07150</name>
</gene>
<protein>
    <recommendedName>
        <fullName evidence="4 9">Dihydroorotase</fullName>
        <shortName evidence="9">DHOase</shortName>
        <ecNumber evidence="4 9">3.5.2.3</ecNumber>
    </recommendedName>
</protein>
<comment type="function">
    <text evidence="1 9">Catalyzes the reversible cyclization of carbamoyl aspartate to dihydroorotate.</text>
</comment>
<feature type="binding site" evidence="9">
    <location>
        <begin position="15"/>
        <end position="17"/>
    </location>
    <ligand>
        <name>substrate</name>
    </ligand>
</feature>
<feature type="binding site" evidence="9">
    <location>
        <position position="15"/>
    </location>
    <ligand>
        <name>Zn(2+)</name>
        <dbReference type="ChEBI" id="CHEBI:29105"/>
        <label>1</label>
    </ligand>
</feature>
<feature type="binding site" evidence="9">
    <location>
        <position position="240"/>
    </location>
    <ligand>
        <name>Zn(2+)</name>
        <dbReference type="ChEBI" id="CHEBI:29105"/>
        <label>1</label>
    </ligand>
</feature>
<dbReference type="RefSeq" id="WP_006564570.1">
    <property type="nucleotide sequence ID" value="NZ_AP019774.1"/>
</dbReference>
<keyword evidence="8 9" id="KW-0665">Pyrimidine biosynthesis</keyword>
<comment type="similarity">
    <text evidence="3 9">Belongs to the metallo-dependent hydrolases superfamily. DHOase family. Class II DHOase subfamily.</text>
</comment>
<evidence type="ECO:0000256" key="9">
    <source>
        <dbReference type="HAMAP-Rule" id="MF_00219"/>
    </source>
</evidence>
<keyword evidence="14" id="KW-1185">Reference proteome</keyword>
<name>A0A6J4CZZ1_9HELI</name>
<evidence type="ECO:0000256" key="5">
    <source>
        <dbReference type="ARBA" id="ARBA00022723"/>
    </source>
</evidence>
<dbReference type="Pfam" id="PF04909">
    <property type="entry name" value="Amidohydro_2"/>
    <property type="match status" value="1"/>
</dbReference>
<dbReference type="GO" id="GO:0044205">
    <property type="term" value="P:'de novo' UMP biosynthetic process"/>
    <property type="evidence" value="ECO:0007669"/>
    <property type="project" value="UniProtKB-UniRule"/>
</dbReference>
<feature type="binding site" evidence="9">
    <location>
        <position position="134"/>
    </location>
    <ligand>
        <name>substrate</name>
    </ligand>
</feature>
<evidence type="ECO:0000256" key="6">
    <source>
        <dbReference type="ARBA" id="ARBA00022801"/>
    </source>
</evidence>
<dbReference type="GO" id="GO:0006207">
    <property type="term" value="P:'de novo' pyrimidine nucleobase biosynthetic process"/>
    <property type="evidence" value="ECO:0007669"/>
    <property type="project" value="TreeGrafter"/>
</dbReference>
<dbReference type="Proteomes" id="UP000317935">
    <property type="component" value="Chromosome"/>
</dbReference>
<evidence type="ECO:0000256" key="4">
    <source>
        <dbReference type="ARBA" id="ARBA00012860"/>
    </source>
</evidence>